<dbReference type="GO" id="GO:0016717">
    <property type="term" value="F:oxidoreductase activity, acting on paired donors, with oxidation of a pair of donors resulting in the reduction of molecular oxygen to two molecules of water"/>
    <property type="evidence" value="ECO:0007669"/>
    <property type="project" value="UniProtKB-ARBA"/>
</dbReference>
<feature type="region of interest" description="Disordered" evidence="2">
    <location>
        <begin position="512"/>
        <end position="540"/>
    </location>
</feature>
<accession>A0A6V7PVG4</accession>
<keyword evidence="3" id="KW-0472">Membrane</keyword>
<evidence type="ECO:0000259" key="4">
    <source>
        <dbReference type="PROSITE" id="PS50255"/>
    </source>
</evidence>
<reference evidence="5" key="1">
    <citation type="submission" date="2020-07" db="EMBL/GenBank/DDBJ databases">
        <authorList>
            <person name="Lin J."/>
        </authorList>
    </citation>
    <scope>NUCLEOTIDE SEQUENCE</scope>
</reference>
<dbReference type="GO" id="GO:0016020">
    <property type="term" value="C:membrane"/>
    <property type="evidence" value="ECO:0007669"/>
    <property type="project" value="TreeGrafter"/>
</dbReference>
<dbReference type="Pfam" id="PF00487">
    <property type="entry name" value="FA_desaturase"/>
    <property type="match status" value="1"/>
</dbReference>
<dbReference type="Gene3D" id="3.10.120.10">
    <property type="entry name" value="Cytochrome b5-like heme/steroid binding domain"/>
    <property type="match status" value="1"/>
</dbReference>
<dbReference type="GO" id="GO:0006629">
    <property type="term" value="P:lipid metabolic process"/>
    <property type="evidence" value="ECO:0007669"/>
    <property type="project" value="InterPro"/>
</dbReference>
<dbReference type="CDD" id="cd03506">
    <property type="entry name" value="Delta6-FADS-like"/>
    <property type="match status" value="1"/>
</dbReference>
<dbReference type="PANTHER" id="PTHR19353:SF67">
    <property type="entry name" value="CYTOCHROME B5 HEME-BINDING DOMAIN-CONTAINING PROTEIN"/>
    <property type="match status" value="1"/>
</dbReference>
<keyword evidence="3" id="KW-0812">Transmembrane</keyword>
<gene>
    <name evidence="5" type="ORF">CB5_LOCUS18051</name>
</gene>
<dbReference type="SUPFAM" id="SSF55856">
    <property type="entry name" value="Cytochrome b5-like heme/steroid binding domain"/>
    <property type="match status" value="1"/>
</dbReference>
<keyword evidence="3" id="KW-1133">Transmembrane helix</keyword>
<feature type="domain" description="Cytochrome b5 heme-binding" evidence="4">
    <location>
        <begin position="131"/>
        <end position="183"/>
    </location>
</feature>
<dbReference type="InterPro" id="IPR005804">
    <property type="entry name" value="FA_desaturase_dom"/>
</dbReference>
<dbReference type="InterPro" id="IPR036400">
    <property type="entry name" value="Cyt_B5-like_heme/steroid_sf"/>
</dbReference>
<dbReference type="InterPro" id="IPR012171">
    <property type="entry name" value="Fatty_acid_desaturase"/>
</dbReference>
<dbReference type="SMART" id="SM01117">
    <property type="entry name" value="Cyt-b5"/>
    <property type="match status" value="1"/>
</dbReference>
<dbReference type="InterPro" id="IPR001199">
    <property type="entry name" value="Cyt_B5-like_heme/steroid-bd"/>
</dbReference>
<feature type="transmembrane region" description="Helical" evidence="3">
    <location>
        <begin position="388"/>
        <end position="406"/>
    </location>
</feature>
<comment type="similarity">
    <text evidence="1">Belongs to the fatty acid desaturase type 1 family.</text>
</comment>
<evidence type="ECO:0000256" key="1">
    <source>
        <dbReference type="ARBA" id="ARBA00009295"/>
    </source>
</evidence>
<dbReference type="PROSITE" id="PS50255">
    <property type="entry name" value="CYTOCHROME_B5_2"/>
    <property type="match status" value="1"/>
</dbReference>
<feature type="transmembrane region" description="Helical" evidence="3">
    <location>
        <begin position="45"/>
        <end position="65"/>
    </location>
</feature>
<evidence type="ECO:0000256" key="3">
    <source>
        <dbReference type="SAM" id="Phobius"/>
    </source>
</evidence>
<dbReference type="AlphaFoldDB" id="A0A6V7PVG4"/>
<evidence type="ECO:0000313" key="5">
    <source>
        <dbReference type="EMBL" id="CAD1834840.1"/>
    </source>
</evidence>
<organism evidence="5">
    <name type="scientific">Ananas comosus var. bracteatus</name>
    <name type="common">red pineapple</name>
    <dbReference type="NCBI Taxonomy" id="296719"/>
    <lineage>
        <taxon>Eukaryota</taxon>
        <taxon>Viridiplantae</taxon>
        <taxon>Streptophyta</taxon>
        <taxon>Embryophyta</taxon>
        <taxon>Tracheophyta</taxon>
        <taxon>Spermatophyta</taxon>
        <taxon>Magnoliopsida</taxon>
        <taxon>Liliopsida</taxon>
        <taxon>Poales</taxon>
        <taxon>Bromeliaceae</taxon>
        <taxon>Bromelioideae</taxon>
        <taxon>Ananas</taxon>
    </lineage>
</organism>
<proteinExistence type="inferred from homology"/>
<evidence type="ECO:0000256" key="2">
    <source>
        <dbReference type="SAM" id="MobiDB-lite"/>
    </source>
</evidence>
<feature type="transmembrane region" description="Helical" evidence="3">
    <location>
        <begin position="213"/>
        <end position="233"/>
    </location>
</feature>
<feature type="transmembrane region" description="Helical" evidence="3">
    <location>
        <begin position="355"/>
        <end position="376"/>
    </location>
</feature>
<protein>
    <recommendedName>
        <fullName evidence="4">Cytochrome b5 heme-binding domain-containing protein</fullName>
    </recommendedName>
</protein>
<dbReference type="EMBL" id="LR862152">
    <property type="protein sequence ID" value="CAD1834840.1"/>
    <property type="molecule type" value="Genomic_DNA"/>
</dbReference>
<sequence length="572" mass="64101">MQPMVYRFLFWPLRVVRSPPRLLNRFYALPPIKTSSSSITLPSPLQFYSLFPSISFPSLLFLSLSQEKGRKKKRRKFYFKYLSIYIKKNNGGDDDDDVEGVAVECGGGEVHYDGGAAAAQQGVGPVDIDPGKVYDVTAWAERHPGGALPLLSLGGQDVTDAFVAYHPPSAWALLDPLCVARLADYAVSDASRDYRRLVAEFARAGLFEKRGRGALLVLAAMLLMLAAAVYGVLASSSPAVHLFSAVLMGALWMQSGFLGHDSGHYNVLPTPALNRLVQVVAGNCMAGISIEWWKQNHNAHHIACNSLDFDPDVQHMPLFAVSAKLFASLRSAFYGRTMRFDRAARLLVSYQHWTFYPVMCLARLNLFAQSLVLLLSPAKRVPHRAQELLGLLVFWTWFPLLLSFLPSWTERLAFVLVSFAATGVQHVQFCLNHFSSSVYVGPPRGNDWFEKQTAGTLDISCSPWMDWFHGGLQFQIEHHLFPRLPRCHLRRVAPLVQDLCKKHGLQYSSSSFWTPTSAPSPPSAPPRCRRATSPTPRRRTWSGRLSTRMARFAFTGLIRWYNSQFIHCVNSH</sequence>
<dbReference type="Pfam" id="PF00173">
    <property type="entry name" value="Cyt-b5"/>
    <property type="match status" value="1"/>
</dbReference>
<name>A0A6V7PVG4_ANACO</name>
<dbReference type="PANTHER" id="PTHR19353">
    <property type="entry name" value="FATTY ACID DESATURASE 2"/>
    <property type="match status" value="1"/>
</dbReference>